<keyword evidence="3" id="KW-0812">Transmembrane</keyword>
<dbReference type="InterPro" id="IPR007813">
    <property type="entry name" value="PilN"/>
</dbReference>
<dbReference type="KEGG" id="aiq:Azoinq_05565"/>
<keyword evidence="1" id="KW-0175">Coiled coil</keyword>
<dbReference type="PANTHER" id="PTHR40278:SF2">
    <property type="entry name" value="TYPE IV PILUS INNER MEMBRANE COMPONENT PILN"/>
    <property type="match status" value="1"/>
</dbReference>
<evidence type="ECO:0000313" key="4">
    <source>
        <dbReference type="EMBL" id="QWT50067.1"/>
    </source>
</evidence>
<evidence type="ECO:0000313" key="5">
    <source>
        <dbReference type="Proteomes" id="UP000683428"/>
    </source>
</evidence>
<feature type="compositionally biased region" description="Pro residues" evidence="2">
    <location>
        <begin position="192"/>
        <end position="203"/>
    </location>
</feature>
<dbReference type="AlphaFoldDB" id="A0A975SPE7"/>
<proteinExistence type="predicted"/>
<dbReference type="InterPro" id="IPR052534">
    <property type="entry name" value="Extracell_DNA_Util/SecSys_Comp"/>
</dbReference>
<organism evidence="4 5">
    <name type="scientific">Azospira inquinata</name>
    <dbReference type="NCBI Taxonomy" id="2785627"/>
    <lineage>
        <taxon>Bacteria</taxon>
        <taxon>Pseudomonadati</taxon>
        <taxon>Pseudomonadota</taxon>
        <taxon>Betaproteobacteria</taxon>
        <taxon>Rhodocyclales</taxon>
        <taxon>Rhodocyclaceae</taxon>
        <taxon>Azospira</taxon>
    </lineage>
</organism>
<evidence type="ECO:0000256" key="1">
    <source>
        <dbReference type="SAM" id="Coils"/>
    </source>
</evidence>
<feature type="coiled-coil region" evidence="1">
    <location>
        <begin position="54"/>
        <end position="84"/>
    </location>
</feature>
<keyword evidence="5" id="KW-1185">Reference proteome</keyword>
<dbReference type="Proteomes" id="UP000683428">
    <property type="component" value="Chromosome"/>
</dbReference>
<keyword evidence="3" id="KW-0472">Membrane</keyword>
<sequence>MIRINLLPYREEQRKARRQQFYTMAGGVAILAALLVVLVYSAIGEYIGAQDSKNQFLKKEISGLDKQIAQIKELKNQTQALLARKNIIESLQQDRSDSVRLLSELVKLTPDGVYLKSMKQDGQQVSLDGFTQSNAKVSVFMRNLEASPWLEKPNLIEIKAVDVNKKRLNEFSMTVTVTRTVGGEGKEGGVSPIPPAPPKGAKP</sequence>
<protein>
    <submittedName>
        <fullName evidence="4">PilN domain-containing protein</fullName>
    </submittedName>
</protein>
<feature type="transmembrane region" description="Helical" evidence="3">
    <location>
        <begin position="21"/>
        <end position="43"/>
    </location>
</feature>
<dbReference type="GO" id="GO:0043683">
    <property type="term" value="P:type IV pilus assembly"/>
    <property type="evidence" value="ECO:0007669"/>
    <property type="project" value="TreeGrafter"/>
</dbReference>
<accession>A0A975SPE7</accession>
<dbReference type="PANTHER" id="PTHR40278">
    <property type="entry name" value="DNA UTILIZATION PROTEIN HOFN"/>
    <property type="match status" value="1"/>
</dbReference>
<gene>
    <name evidence="4" type="ORF">Azoinq_05565</name>
</gene>
<dbReference type="Pfam" id="PF05137">
    <property type="entry name" value="PilN"/>
    <property type="match status" value="1"/>
</dbReference>
<name>A0A975SPE7_9RHOO</name>
<evidence type="ECO:0000256" key="3">
    <source>
        <dbReference type="SAM" id="Phobius"/>
    </source>
</evidence>
<keyword evidence="3" id="KW-1133">Transmembrane helix</keyword>
<dbReference type="GO" id="GO:0043107">
    <property type="term" value="P:type IV pilus-dependent motility"/>
    <property type="evidence" value="ECO:0007669"/>
    <property type="project" value="TreeGrafter"/>
</dbReference>
<evidence type="ECO:0000256" key="2">
    <source>
        <dbReference type="SAM" id="MobiDB-lite"/>
    </source>
</evidence>
<reference evidence="4" key="1">
    <citation type="submission" date="2020-11" db="EMBL/GenBank/DDBJ databases">
        <title>Azospira inquinata sp. nov.</title>
        <authorList>
            <person name="Moe W.M."/>
            <person name="Mikes M.C."/>
        </authorList>
    </citation>
    <scope>NUCLEOTIDE SEQUENCE</scope>
    <source>
        <strain evidence="4">Azo-3</strain>
    </source>
</reference>
<feature type="region of interest" description="Disordered" evidence="2">
    <location>
        <begin position="180"/>
        <end position="203"/>
    </location>
</feature>
<dbReference type="EMBL" id="CP064782">
    <property type="protein sequence ID" value="QWT50067.1"/>
    <property type="molecule type" value="Genomic_DNA"/>
</dbReference>
<dbReference type="RefSeq" id="WP_216131274.1">
    <property type="nucleotide sequence ID" value="NZ_CP064782.1"/>
</dbReference>